<feature type="compositionally biased region" description="Polar residues" evidence="2">
    <location>
        <begin position="301"/>
        <end position="314"/>
    </location>
</feature>
<keyword evidence="5" id="KW-1185">Reference proteome</keyword>
<dbReference type="OrthoDB" id="752362at2759"/>
<dbReference type="GO" id="GO:0003723">
    <property type="term" value="F:RNA binding"/>
    <property type="evidence" value="ECO:0007669"/>
    <property type="project" value="UniProtKB-UniRule"/>
</dbReference>
<evidence type="ECO:0000256" key="2">
    <source>
        <dbReference type="SAM" id="MobiDB-lite"/>
    </source>
</evidence>
<evidence type="ECO:0000259" key="3">
    <source>
        <dbReference type="Pfam" id="PF00013"/>
    </source>
</evidence>
<feature type="region of interest" description="Disordered" evidence="2">
    <location>
        <begin position="301"/>
        <end position="321"/>
    </location>
</feature>
<accession>A0A4Z2CNB8</accession>
<dbReference type="InterPro" id="IPR036612">
    <property type="entry name" value="KH_dom_type_1_sf"/>
</dbReference>
<dbReference type="InterPro" id="IPR004088">
    <property type="entry name" value="KH_dom_type_1"/>
</dbReference>
<dbReference type="SUPFAM" id="SSF54791">
    <property type="entry name" value="Eukaryotic type KH-domain (KH-domain type I)"/>
    <property type="match status" value="1"/>
</dbReference>
<sequence>MPDQSKPDQYLVNRLAHSTLSRETNHAVATAVQQSLIAAVGPIAWLATGGVLYMRVSYNEAGALIGSEGSRIQQLMQITGAEIYIGKVPISPPYAFNPITSRRSNSNNAPDDKSPVCISLADSFFDGASASQNFDLSNTKVNQSSTSSDNDCVRSSSGDGANINSANDINDTSKPTSNSITESPSVDIISKNDVDPDKQHNEEQICAHDIVSVVVHDSVNGNGTNNNNNTTNNNNEITATPNCTETIFSANSSLNHDNKTDIFINNVLEGEQTITDTSKCCYPMIKSSALQSNSCTVVHNSETSEMPTTEQNVPSTLTSTSSSNQQSYRLVSLSGSAQSQIMAQWQIFQRLKNLHKRQTTGSSSSDNANSNQKLFCLATLICLPYRFLWWLTTHNPGFTETSQSSSIPTSSVFPKFNDSDINISSKKSGTSPLNWIQSLASRRLKNVNLSKNGENNSNDSSVSKFIHVLPEPRRRRRLVQQHLKRLNATLRGHQQLNYASGGKSLILPPRGLTNDGLDQLWTHPNRIPLEIYADFETTQLILTNLHQMLALWLYGQSLAGTSVQSFIQAPIVYFLPNGRPANIPISDSANNRPYSKSSRHNTDQFDHWALLPGRQDTFLNPLRQPFHVPLLSGGIPNFGASTGGPTYSIPMLPDRPSCANLAQSFCYPRYPLINWQGMTNGKYSGQTITSDPNTTRPVRVGPPSPYGCWPRGRFGDTVIDHKHNSTESNQSSSSFHDRSPSIQFSSPGNTGYTLITNLHFPPLPPIRPPTHSPSTHSSQIFPGSCYRAGGLTQPKFRFRNPCGGNTPLVEPFIINSMPLLDTPNQTNPSNFVHNPKQPTTYHATINCEKNQGPRTKQQNLNESRNKEDLVVGCS</sequence>
<reference evidence="4 5" key="1">
    <citation type="submission" date="2019-03" db="EMBL/GenBank/DDBJ databases">
        <title>An improved genome assembly of the fluke Schistosoma japonicum.</title>
        <authorList>
            <person name="Hu W."/>
            <person name="Luo F."/>
            <person name="Yin M."/>
            <person name="Mo X."/>
            <person name="Sun C."/>
            <person name="Wu Q."/>
            <person name="Zhu B."/>
            <person name="Xiang M."/>
            <person name="Wang J."/>
            <person name="Wang Y."/>
            <person name="Zhang T."/>
            <person name="Xu B."/>
            <person name="Zheng H."/>
            <person name="Feng Z."/>
        </authorList>
    </citation>
    <scope>NUCLEOTIDE SEQUENCE [LARGE SCALE GENOMIC DNA]</scope>
    <source>
        <strain evidence="4">HuSjv2</strain>
        <tissue evidence="4">Worms</tissue>
    </source>
</reference>
<feature type="region of interest" description="Disordered" evidence="2">
    <location>
        <begin position="720"/>
        <end position="748"/>
    </location>
</feature>
<organism evidence="4 5">
    <name type="scientific">Schistosoma japonicum</name>
    <name type="common">Blood fluke</name>
    <dbReference type="NCBI Taxonomy" id="6182"/>
    <lineage>
        <taxon>Eukaryota</taxon>
        <taxon>Metazoa</taxon>
        <taxon>Spiralia</taxon>
        <taxon>Lophotrochozoa</taxon>
        <taxon>Platyhelminthes</taxon>
        <taxon>Trematoda</taxon>
        <taxon>Digenea</taxon>
        <taxon>Strigeidida</taxon>
        <taxon>Schistosomatoidea</taxon>
        <taxon>Schistosomatidae</taxon>
        <taxon>Schistosoma</taxon>
    </lineage>
</organism>
<evidence type="ECO:0000313" key="4">
    <source>
        <dbReference type="EMBL" id="TNN05759.1"/>
    </source>
</evidence>
<protein>
    <submittedName>
        <fullName evidence="4">KH domain-containing-like protein</fullName>
    </submittedName>
</protein>
<keyword evidence="1" id="KW-0694">RNA-binding</keyword>
<feature type="compositionally biased region" description="Basic and acidic residues" evidence="2">
    <location>
        <begin position="863"/>
        <end position="874"/>
    </location>
</feature>
<gene>
    <name evidence="4" type="ORF">EWB00_008977</name>
</gene>
<name>A0A4Z2CNB8_SCHJA</name>
<feature type="domain" description="K Homology" evidence="3">
    <location>
        <begin position="54"/>
        <end position="85"/>
    </location>
</feature>
<comment type="caution">
    <text evidence="4">The sequence shown here is derived from an EMBL/GenBank/DDBJ whole genome shotgun (WGS) entry which is preliminary data.</text>
</comment>
<feature type="compositionally biased region" description="Polar residues" evidence="2">
    <location>
        <begin position="139"/>
        <end position="184"/>
    </location>
</feature>
<evidence type="ECO:0000256" key="1">
    <source>
        <dbReference type="PROSITE-ProRule" id="PRU00117"/>
    </source>
</evidence>
<dbReference type="STRING" id="6182.A0A4Z2CNB8"/>
<proteinExistence type="predicted"/>
<feature type="region of interest" description="Disordered" evidence="2">
    <location>
        <begin position="851"/>
        <end position="874"/>
    </location>
</feature>
<feature type="compositionally biased region" description="Basic and acidic residues" evidence="2">
    <location>
        <begin position="190"/>
        <end position="200"/>
    </location>
</feature>
<dbReference type="EMBL" id="SKCS01000505">
    <property type="protein sequence ID" value="TNN05759.1"/>
    <property type="molecule type" value="Genomic_DNA"/>
</dbReference>
<feature type="compositionally biased region" description="Polar residues" evidence="2">
    <location>
        <begin position="851"/>
        <end position="862"/>
    </location>
</feature>
<evidence type="ECO:0000313" key="5">
    <source>
        <dbReference type="Proteomes" id="UP000311919"/>
    </source>
</evidence>
<feature type="region of interest" description="Disordered" evidence="2">
    <location>
        <begin position="139"/>
        <end position="200"/>
    </location>
</feature>
<dbReference type="Proteomes" id="UP000311919">
    <property type="component" value="Unassembled WGS sequence"/>
</dbReference>
<dbReference type="Gene3D" id="3.30.1370.10">
    <property type="entry name" value="K Homology domain, type 1"/>
    <property type="match status" value="1"/>
</dbReference>
<dbReference type="Pfam" id="PF00013">
    <property type="entry name" value="KH_1"/>
    <property type="match status" value="1"/>
</dbReference>
<dbReference type="AlphaFoldDB" id="A0A4Z2CNB8"/>
<dbReference type="PROSITE" id="PS50084">
    <property type="entry name" value="KH_TYPE_1"/>
    <property type="match status" value="1"/>
</dbReference>